<dbReference type="GO" id="GO:0006979">
    <property type="term" value="P:response to oxidative stress"/>
    <property type="evidence" value="ECO:0007669"/>
    <property type="project" value="InterPro"/>
</dbReference>
<feature type="signal peptide" evidence="13">
    <location>
        <begin position="1"/>
        <end position="23"/>
    </location>
</feature>
<gene>
    <name evidence="15" type="ORF">AXG93_3061s1020</name>
</gene>
<dbReference type="PROSITE" id="PS50873">
    <property type="entry name" value="PEROXIDASE_4"/>
    <property type="match status" value="1"/>
</dbReference>
<feature type="binding site" evidence="9">
    <location>
        <position position="68"/>
    </location>
    <ligand>
        <name>Ca(2+)</name>
        <dbReference type="ChEBI" id="CHEBI:29108"/>
        <label>1</label>
    </ligand>
</feature>
<comment type="cofactor">
    <cofactor evidence="2">
        <name>heme b</name>
        <dbReference type="ChEBI" id="CHEBI:60344"/>
    </cofactor>
</comment>
<evidence type="ECO:0000256" key="13">
    <source>
        <dbReference type="SAM" id="SignalP"/>
    </source>
</evidence>
<sequence length="181" mass="19541">MASTSSRSVLLLLLAVAVVVSDAQLQLSETFYDATCPQAASIVQQKVNAFVDADRGLAAALMRLHFHDCFVRGCDGSVLLNSTDTILSEKEALLNKGSLRGFEQIDEIKMELECACPGVVSCADILALVARDATAKANSFRVIGHNTRGPIPYEIDVKDIYEEYGILCRLVALAGPCFWAV</sequence>
<evidence type="ECO:0000256" key="11">
    <source>
        <dbReference type="PIRSR" id="PIRSR600823-5"/>
    </source>
</evidence>
<keyword evidence="13" id="KW-0732">Signal</keyword>
<keyword evidence="3" id="KW-0575">Peroxidase</keyword>
<protein>
    <recommendedName>
        <fullName evidence="14">Plant heme peroxidase family profile domain-containing protein</fullName>
    </recommendedName>
</protein>
<proteinExistence type="inferred from homology"/>
<feature type="disulfide bond" evidence="11">
    <location>
        <begin position="69"/>
        <end position="74"/>
    </location>
</feature>
<evidence type="ECO:0000313" key="16">
    <source>
        <dbReference type="Proteomes" id="UP000077202"/>
    </source>
</evidence>
<feature type="disulfide bond" evidence="11">
    <location>
        <begin position="36"/>
        <end position="116"/>
    </location>
</feature>
<feature type="chain" id="PRO_5008052623" description="Plant heme peroxidase family profile domain-containing protein" evidence="13">
    <location>
        <begin position="24"/>
        <end position="181"/>
    </location>
</feature>
<dbReference type="SUPFAM" id="SSF48113">
    <property type="entry name" value="Heme-dependent peroxidases"/>
    <property type="match status" value="1"/>
</dbReference>
<evidence type="ECO:0000256" key="5">
    <source>
        <dbReference type="ARBA" id="ARBA00022723"/>
    </source>
</evidence>
<evidence type="ECO:0000256" key="7">
    <source>
        <dbReference type="ARBA" id="ARBA00023004"/>
    </source>
</evidence>
<feature type="site" description="Transition state stabilizer" evidence="10">
    <location>
        <position position="63"/>
    </location>
</feature>
<evidence type="ECO:0000256" key="8">
    <source>
        <dbReference type="PIRSR" id="PIRSR600823-1"/>
    </source>
</evidence>
<dbReference type="Pfam" id="PF00141">
    <property type="entry name" value="peroxidase"/>
    <property type="match status" value="1"/>
</dbReference>
<accession>A0A176WN84</accession>
<dbReference type="GO" id="GO:0020037">
    <property type="term" value="F:heme binding"/>
    <property type="evidence" value="ECO:0007669"/>
    <property type="project" value="InterPro"/>
</dbReference>
<name>A0A176WN84_MARPO</name>
<dbReference type="PRINTS" id="PR00461">
    <property type="entry name" value="PLPEROXIDASE"/>
</dbReference>
<dbReference type="InterPro" id="IPR019794">
    <property type="entry name" value="Peroxidases_AS"/>
</dbReference>
<dbReference type="AlphaFoldDB" id="A0A176WN84"/>
<feature type="binding site" evidence="9">
    <location>
        <position position="71"/>
    </location>
    <ligand>
        <name>Ca(2+)</name>
        <dbReference type="ChEBI" id="CHEBI:29108"/>
        <label>1</label>
    </ligand>
</feature>
<keyword evidence="5 9" id="KW-0479">Metal-binding</keyword>
<feature type="binding site" evidence="9">
    <location>
        <position position="77"/>
    </location>
    <ligand>
        <name>Ca(2+)</name>
        <dbReference type="ChEBI" id="CHEBI:29108"/>
        <label>1</label>
    </ligand>
</feature>
<evidence type="ECO:0000256" key="4">
    <source>
        <dbReference type="ARBA" id="ARBA00022617"/>
    </source>
</evidence>
<evidence type="ECO:0000256" key="10">
    <source>
        <dbReference type="PIRSR" id="PIRSR600823-4"/>
    </source>
</evidence>
<keyword evidence="7" id="KW-0408">Iron</keyword>
<evidence type="ECO:0000256" key="2">
    <source>
        <dbReference type="ARBA" id="ARBA00001970"/>
    </source>
</evidence>
<dbReference type="InterPro" id="IPR010255">
    <property type="entry name" value="Haem_peroxidase_sf"/>
</dbReference>
<feature type="binding site" evidence="9">
    <location>
        <position position="89"/>
    </location>
    <ligand>
        <name>Ca(2+)</name>
        <dbReference type="ChEBI" id="CHEBI:29108"/>
        <label>1</label>
    </ligand>
</feature>
<keyword evidence="6" id="KW-0560">Oxidoreductase</keyword>
<comment type="caution">
    <text evidence="15">The sequence shown here is derived from an EMBL/GenBank/DDBJ whole genome shotgun (WGS) entry which is preliminary data.</text>
</comment>
<dbReference type="PROSITE" id="PS00436">
    <property type="entry name" value="PEROXIDASE_2"/>
    <property type="match status" value="1"/>
</dbReference>
<feature type="active site" description="Proton acceptor" evidence="8">
    <location>
        <position position="67"/>
    </location>
</feature>
<keyword evidence="16" id="KW-1185">Reference proteome</keyword>
<keyword evidence="9" id="KW-0106">Calcium</keyword>
<comment type="catalytic activity">
    <reaction evidence="1">
        <text>2 a phenolic donor + H2O2 = 2 a phenolic radical donor + 2 H2O</text>
        <dbReference type="Rhea" id="RHEA:56136"/>
        <dbReference type="ChEBI" id="CHEBI:15377"/>
        <dbReference type="ChEBI" id="CHEBI:16240"/>
        <dbReference type="ChEBI" id="CHEBI:139520"/>
        <dbReference type="ChEBI" id="CHEBI:139521"/>
        <dbReference type="EC" id="1.11.1.7"/>
    </reaction>
</comment>
<dbReference type="InterPro" id="IPR000823">
    <property type="entry name" value="Peroxidase_pln"/>
</dbReference>
<reference evidence="15" key="1">
    <citation type="submission" date="2016-03" db="EMBL/GenBank/DDBJ databases">
        <title>Mechanisms controlling the formation of the plant cell surface in tip-growing cells are functionally conserved among land plants.</title>
        <authorList>
            <person name="Honkanen S."/>
            <person name="Jones V.A."/>
            <person name="Morieri G."/>
            <person name="Champion C."/>
            <person name="Hetherington A.J."/>
            <person name="Kelly S."/>
            <person name="Saint-Marcoux D."/>
            <person name="Proust H."/>
            <person name="Prescott H."/>
            <person name="Dolan L."/>
        </authorList>
    </citation>
    <scope>NUCLEOTIDE SEQUENCE [LARGE SCALE GENOMIC DNA]</scope>
    <source>
        <tissue evidence="15">Whole gametophyte</tissue>
    </source>
</reference>
<evidence type="ECO:0000313" key="15">
    <source>
        <dbReference type="EMBL" id="OAE33762.1"/>
    </source>
</evidence>
<keyword evidence="4" id="KW-0349">Heme</keyword>
<dbReference type="Proteomes" id="UP000077202">
    <property type="component" value="Unassembled WGS sequence"/>
</dbReference>
<dbReference type="PANTHER" id="PTHR31235">
    <property type="entry name" value="PEROXIDASE 25-RELATED"/>
    <property type="match status" value="1"/>
</dbReference>
<comment type="cofactor">
    <cofactor evidence="9">
        <name>Ca(2+)</name>
        <dbReference type="ChEBI" id="CHEBI:29108"/>
    </cofactor>
    <text evidence="9">Binds 2 calcium ions per subunit.</text>
</comment>
<organism evidence="15 16">
    <name type="scientific">Marchantia polymorpha subsp. ruderalis</name>
    <dbReference type="NCBI Taxonomy" id="1480154"/>
    <lineage>
        <taxon>Eukaryota</taxon>
        <taxon>Viridiplantae</taxon>
        <taxon>Streptophyta</taxon>
        <taxon>Embryophyta</taxon>
        <taxon>Marchantiophyta</taxon>
        <taxon>Marchantiopsida</taxon>
        <taxon>Marchantiidae</taxon>
        <taxon>Marchantiales</taxon>
        <taxon>Marchantiaceae</taxon>
        <taxon>Marchantia</taxon>
    </lineage>
</organism>
<dbReference type="InterPro" id="IPR002016">
    <property type="entry name" value="Haem_peroxidase"/>
</dbReference>
<dbReference type="GO" id="GO:0140825">
    <property type="term" value="F:lactoperoxidase activity"/>
    <property type="evidence" value="ECO:0007669"/>
    <property type="project" value="UniProtKB-EC"/>
</dbReference>
<feature type="binding site" evidence="9">
    <location>
        <position position="73"/>
    </location>
    <ligand>
        <name>Ca(2+)</name>
        <dbReference type="ChEBI" id="CHEBI:29108"/>
        <label>1</label>
    </ligand>
</feature>
<evidence type="ECO:0000256" key="6">
    <source>
        <dbReference type="ARBA" id="ARBA00023002"/>
    </source>
</evidence>
<evidence type="ECO:0000256" key="12">
    <source>
        <dbReference type="RuleBase" id="RU004241"/>
    </source>
</evidence>
<dbReference type="PRINTS" id="PR00458">
    <property type="entry name" value="PEROXIDASE"/>
</dbReference>
<keyword evidence="11" id="KW-1015">Disulfide bond</keyword>
<comment type="similarity">
    <text evidence="12">Belongs to the peroxidase family.</text>
</comment>
<evidence type="ECO:0000256" key="1">
    <source>
        <dbReference type="ARBA" id="ARBA00000189"/>
    </source>
</evidence>
<feature type="binding site" evidence="9">
    <location>
        <position position="75"/>
    </location>
    <ligand>
        <name>Ca(2+)</name>
        <dbReference type="ChEBI" id="CHEBI:29108"/>
        <label>1</label>
    </ligand>
</feature>
<evidence type="ECO:0000256" key="9">
    <source>
        <dbReference type="PIRSR" id="PIRSR600823-3"/>
    </source>
</evidence>
<evidence type="ECO:0000256" key="3">
    <source>
        <dbReference type="ARBA" id="ARBA00022559"/>
    </source>
</evidence>
<dbReference type="GO" id="GO:0046872">
    <property type="term" value="F:metal ion binding"/>
    <property type="evidence" value="ECO:0007669"/>
    <property type="project" value="UniProtKB-KW"/>
</dbReference>
<evidence type="ECO:0000259" key="14">
    <source>
        <dbReference type="PROSITE" id="PS50873"/>
    </source>
</evidence>
<dbReference type="Gene3D" id="1.10.520.10">
    <property type="match status" value="1"/>
</dbReference>
<dbReference type="EMBL" id="LVLJ01000558">
    <property type="protein sequence ID" value="OAE33762.1"/>
    <property type="molecule type" value="Genomic_DNA"/>
</dbReference>
<feature type="domain" description="Plant heme peroxidase family profile" evidence="14">
    <location>
        <begin position="26"/>
        <end position="150"/>
    </location>
</feature>